<dbReference type="GO" id="GO:0016020">
    <property type="term" value="C:membrane"/>
    <property type="evidence" value="ECO:0007669"/>
    <property type="project" value="TreeGrafter"/>
</dbReference>
<dbReference type="Pfam" id="PF00106">
    <property type="entry name" value="adh_short"/>
    <property type="match status" value="1"/>
</dbReference>
<comment type="similarity">
    <text evidence="1">Belongs to the short-chain dehydrogenases/reductases (SDR) family.</text>
</comment>
<proteinExistence type="inferred from homology"/>
<evidence type="ECO:0000256" key="2">
    <source>
        <dbReference type="ARBA" id="ARBA00023002"/>
    </source>
</evidence>
<accession>A0A7T4R116</accession>
<name>A0A7T4R116_9GAMM</name>
<dbReference type="AlphaFoldDB" id="A0A7T4R116"/>
<dbReference type="GO" id="GO:0016491">
    <property type="term" value="F:oxidoreductase activity"/>
    <property type="evidence" value="ECO:0007669"/>
    <property type="project" value="UniProtKB-KW"/>
</dbReference>
<dbReference type="Proteomes" id="UP000596063">
    <property type="component" value="Chromosome"/>
</dbReference>
<dbReference type="Gene3D" id="3.40.50.720">
    <property type="entry name" value="NAD(P)-binding Rossmann-like Domain"/>
    <property type="match status" value="1"/>
</dbReference>
<evidence type="ECO:0000256" key="1">
    <source>
        <dbReference type="ARBA" id="ARBA00006484"/>
    </source>
</evidence>
<dbReference type="SUPFAM" id="SSF51735">
    <property type="entry name" value="NAD(P)-binding Rossmann-fold domains"/>
    <property type="match status" value="1"/>
</dbReference>
<gene>
    <name evidence="3" type="ORF">I6N98_00785</name>
</gene>
<dbReference type="CDD" id="cd05233">
    <property type="entry name" value="SDR_c"/>
    <property type="match status" value="1"/>
</dbReference>
<evidence type="ECO:0000313" key="4">
    <source>
        <dbReference type="Proteomes" id="UP000596063"/>
    </source>
</evidence>
<dbReference type="InterPro" id="IPR002347">
    <property type="entry name" value="SDR_fam"/>
</dbReference>
<dbReference type="PANTHER" id="PTHR44196:SF1">
    <property type="entry name" value="DEHYDROGENASE_REDUCTASE SDR FAMILY MEMBER 7B"/>
    <property type="match status" value="1"/>
</dbReference>
<dbReference type="PANTHER" id="PTHR44196">
    <property type="entry name" value="DEHYDROGENASE/REDUCTASE SDR FAMILY MEMBER 7B"/>
    <property type="match status" value="1"/>
</dbReference>
<protein>
    <submittedName>
        <fullName evidence="3">SDR family NAD(P)-dependent oxidoreductase</fullName>
    </submittedName>
</protein>
<keyword evidence="2" id="KW-0560">Oxidoreductase</keyword>
<dbReference type="InterPro" id="IPR036291">
    <property type="entry name" value="NAD(P)-bd_dom_sf"/>
</dbReference>
<evidence type="ECO:0000313" key="3">
    <source>
        <dbReference type="EMBL" id="QQD18445.1"/>
    </source>
</evidence>
<keyword evidence="4" id="KW-1185">Reference proteome</keyword>
<dbReference type="EMBL" id="CP066167">
    <property type="protein sequence ID" value="QQD18445.1"/>
    <property type="molecule type" value="Genomic_DNA"/>
</dbReference>
<dbReference type="KEGG" id="snan:I6N98_00785"/>
<sequence length="256" mass="27126">MAVITGAASGIGRALTEQALVEGMTLALIDQNREQLDLLVSSMPAHAEVISACLDVRDRQALEAFAMQCKSASIALLFANAGVMRAGPSWELGQEDWSQVFDVNVVGAMNTVSAFMPHLLDQQAASRVVFTGSISAFTASPNIACYSASKHALWGIAEAMELELKERAAPVAVSFIAPSGVKTPLASEPLEGPAGASQQSIHDLLDRFGVPAESVAQATFEGIAQEKFWILPHPEFKPGLQARVARVVEELPPSTS</sequence>
<dbReference type="PRINTS" id="PR00081">
    <property type="entry name" value="GDHRDH"/>
</dbReference>
<organism evidence="3 4">
    <name type="scientific">Spongiibacter nanhainus</name>
    <dbReference type="NCBI Taxonomy" id="2794344"/>
    <lineage>
        <taxon>Bacteria</taxon>
        <taxon>Pseudomonadati</taxon>
        <taxon>Pseudomonadota</taxon>
        <taxon>Gammaproteobacteria</taxon>
        <taxon>Cellvibrionales</taxon>
        <taxon>Spongiibacteraceae</taxon>
        <taxon>Spongiibacter</taxon>
    </lineage>
</organism>
<reference evidence="3 4" key="1">
    <citation type="submission" date="2020-12" db="EMBL/GenBank/DDBJ databases">
        <authorList>
            <person name="Shan Y."/>
        </authorList>
    </citation>
    <scope>NUCLEOTIDE SEQUENCE [LARGE SCALE GENOMIC DNA]</scope>
    <source>
        <strain evidence="4">csc3.9</strain>
    </source>
</reference>
<dbReference type="RefSeq" id="WP_198569936.1">
    <property type="nucleotide sequence ID" value="NZ_CP066167.1"/>
</dbReference>